<organism evidence="2 3">
    <name type="scientific">Cohaesibacter gelatinilyticus</name>
    <dbReference type="NCBI Taxonomy" id="372072"/>
    <lineage>
        <taxon>Bacteria</taxon>
        <taxon>Pseudomonadati</taxon>
        <taxon>Pseudomonadota</taxon>
        <taxon>Alphaproteobacteria</taxon>
        <taxon>Hyphomicrobiales</taxon>
        <taxon>Cohaesibacteraceae</taxon>
    </lineage>
</organism>
<dbReference type="AlphaFoldDB" id="A0A285PEG7"/>
<dbReference type="EMBL" id="OBEL01000002">
    <property type="protein sequence ID" value="SNZ19597.1"/>
    <property type="molecule type" value="Genomic_DNA"/>
</dbReference>
<proteinExistence type="predicted"/>
<gene>
    <name evidence="2" type="ORF">SAMN06265368_2687</name>
</gene>
<keyword evidence="3" id="KW-1185">Reference proteome</keyword>
<dbReference type="RefSeq" id="WP_097153933.1">
    <property type="nucleotide sequence ID" value="NZ_OBEL01000002.1"/>
</dbReference>
<dbReference type="PANTHER" id="PTHR41252">
    <property type="entry name" value="BLR2505 PROTEIN"/>
    <property type="match status" value="1"/>
</dbReference>
<name>A0A285PEG7_9HYPH</name>
<sequence>MNSSELVIAWYETRDPALFADTVSFSICESFPCAGVYQGPKDVYENFFAKLMPMFCEFRVERDLILEEKNKVVVIGRYMGRVKAENEEFAVPFTHVWTLDGGLVTSVKQHAETGLLDRAFAAA</sequence>
<reference evidence="2 3" key="1">
    <citation type="submission" date="2017-09" db="EMBL/GenBank/DDBJ databases">
        <authorList>
            <person name="Ehlers B."/>
            <person name="Leendertz F.H."/>
        </authorList>
    </citation>
    <scope>NUCLEOTIDE SEQUENCE [LARGE SCALE GENOMIC DNA]</scope>
    <source>
        <strain evidence="2 3">DSM 18289</strain>
    </source>
</reference>
<dbReference type="SUPFAM" id="SSF54427">
    <property type="entry name" value="NTF2-like"/>
    <property type="match status" value="1"/>
</dbReference>
<evidence type="ECO:0000259" key="1">
    <source>
        <dbReference type="Pfam" id="PF12680"/>
    </source>
</evidence>
<protein>
    <recommendedName>
        <fullName evidence="1">SnoaL-like domain-containing protein</fullName>
    </recommendedName>
</protein>
<dbReference type="InterPro" id="IPR032710">
    <property type="entry name" value="NTF2-like_dom_sf"/>
</dbReference>
<feature type="domain" description="SnoaL-like" evidence="1">
    <location>
        <begin position="14"/>
        <end position="106"/>
    </location>
</feature>
<dbReference type="Pfam" id="PF12680">
    <property type="entry name" value="SnoaL_2"/>
    <property type="match status" value="1"/>
</dbReference>
<dbReference type="InterPro" id="IPR037401">
    <property type="entry name" value="SnoaL-like"/>
</dbReference>
<evidence type="ECO:0000313" key="2">
    <source>
        <dbReference type="EMBL" id="SNZ19597.1"/>
    </source>
</evidence>
<dbReference type="OrthoDB" id="8451859at2"/>
<dbReference type="PANTHER" id="PTHR41252:SF1">
    <property type="entry name" value="BLR2505 PROTEIN"/>
    <property type="match status" value="1"/>
</dbReference>
<accession>A0A285PEG7</accession>
<evidence type="ECO:0000313" key="3">
    <source>
        <dbReference type="Proteomes" id="UP000219439"/>
    </source>
</evidence>
<dbReference type="Proteomes" id="UP000219439">
    <property type="component" value="Unassembled WGS sequence"/>
</dbReference>
<dbReference type="Gene3D" id="3.10.450.50">
    <property type="match status" value="1"/>
</dbReference>